<dbReference type="OrthoDB" id="10455561at2759"/>
<proteinExistence type="predicted"/>
<gene>
    <name evidence="2" type="ORF">OSTLU_16539</name>
</gene>
<dbReference type="KEGG" id="olu:OSTLU_16539"/>
<dbReference type="Proteomes" id="UP000001568">
    <property type="component" value="Chromosome 8"/>
</dbReference>
<reference evidence="2 3" key="1">
    <citation type="journal article" date="2007" name="Proc. Natl. Acad. Sci. U.S.A.">
        <title>The tiny eukaryote Ostreococcus provides genomic insights into the paradox of plankton speciation.</title>
        <authorList>
            <person name="Palenik B."/>
            <person name="Grimwood J."/>
            <person name="Aerts A."/>
            <person name="Rouze P."/>
            <person name="Salamov A."/>
            <person name="Putnam N."/>
            <person name="Dupont C."/>
            <person name="Jorgensen R."/>
            <person name="Derelle E."/>
            <person name="Rombauts S."/>
            <person name="Zhou K."/>
            <person name="Otillar R."/>
            <person name="Merchant S.S."/>
            <person name="Podell S."/>
            <person name="Gaasterland T."/>
            <person name="Napoli C."/>
            <person name="Gendler K."/>
            <person name="Manuell A."/>
            <person name="Tai V."/>
            <person name="Vallon O."/>
            <person name="Piganeau G."/>
            <person name="Jancek S."/>
            <person name="Heijde M."/>
            <person name="Jabbari K."/>
            <person name="Bowler C."/>
            <person name="Lohr M."/>
            <person name="Robbens S."/>
            <person name="Werner G."/>
            <person name="Dubchak I."/>
            <person name="Pazour G.J."/>
            <person name="Ren Q."/>
            <person name="Paulsen I."/>
            <person name="Delwiche C."/>
            <person name="Schmutz J."/>
            <person name="Rokhsar D."/>
            <person name="Van de Peer Y."/>
            <person name="Moreau H."/>
            <person name="Grigoriev I.V."/>
        </authorList>
    </citation>
    <scope>NUCLEOTIDE SEQUENCE [LARGE SCALE GENOMIC DNA]</scope>
    <source>
        <strain evidence="2 3">CCE9901</strain>
    </source>
</reference>
<dbReference type="GeneID" id="5003194"/>
<accession>A4S1R7</accession>
<protein>
    <submittedName>
        <fullName evidence="2">Uncharacterized protein</fullName>
    </submittedName>
</protein>
<name>A4S1R7_OSTLU</name>
<feature type="region of interest" description="Disordered" evidence="1">
    <location>
        <begin position="30"/>
        <end position="70"/>
    </location>
</feature>
<organism evidence="2 3">
    <name type="scientific">Ostreococcus lucimarinus (strain CCE9901)</name>
    <dbReference type="NCBI Taxonomy" id="436017"/>
    <lineage>
        <taxon>Eukaryota</taxon>
        <taxon>Viridiplantae</taxon>
        <taxon>Chlorophyta</taxon>
        <taxon>Mamiellophyceae</taxon>
        <taxon>Mamiellales</taxon>
        <taxon>Bathycoccaceae</taxon>
        <taxon>Ostreococcus</taxon>
    </lineage>
</organism>
<keyword evidence="3" id="KW-1185">Reference proteome</keyword>
<dbReference type="SUPFAM" id="SSF48452">
    <property type="entry name" value="TPR-like"/>
    <property type="match status" value="1"/>
</dbReference>
<evidence type="ECO:0000256" key="1">
    <source>
        <dbReference type="SAM" id="MobiDB-lite"/>
    </source>
</evidence>
<dbReference type="AlphaFoldDB" id="A4S1R7"/>
<dbReference type="Gene3D" id="1.25.40.10">
    <property type="entry name" value="Tetratricopeptide repeat domain"/>
    <property type="match status" value="1"/>
</dbReference>
<sequence length="455" mass="50136">MGEGWRLGTTVRACAVMAVAIAGARARARAVEGGKGRDARDAEASGGEGEATREEETASTTTVSRSGSVPEFDEVRAMYHDAMNTLSTLDGDQGYDVATRAFGRIANLAKERGDKNLECEAALIVAEIEINSLRRMYAVYERDAVHDGIDASQFERITQTTLKLAYDNGDKISEARAHLAVGDYYSMAVNDHVAALEHYGLAREFARDEGILPVETEACRRMRWTQSIRGDVDGAVALSREVLRLTREYVAMLNDEKESSKRDATVPLMLREHWYLGGYENQEVYALKEHGCTLRGETRLLSRPLVLEKYQDEAVRTFEEAIATLDSHWKRSESSFETDAEGAAIKLSLLAHLGDILDNDLERTPENHASAVEYRRTYNELKPGSFGSNVTCALCEEPLGGLSIDDARIQMTYAWDACESSHHFHSACLEAAFDETAHAGCPGCKAEIQSTATSN</sequence>
<dbReference type="InterPro" id="IPR013083">
    <property type="entry name" value="Znf_RING/FYVE/PHD"/>
</dbReference>
<dbReference type="Gramene" id="ABO97486">
    <property type="protein sequence ID" value="ABO97486"/>
    <property type="gene ID" value="OSTLU_16539"/>
</dbReference>
<dbReference type="HOGENOM" id="CLU_601872_0_0_1"/>
<dbReference type="SUPFAM" id="SSF57850">
    <property type="entry name" value="RING/U-box"/>
    <property type="match status" value="1"/>
</dbReference>
<dbReference type="RefSeq" id="XP_001419193.1">
    <property type="nucleotide sequence ID" value="XM_001419156.1"/>
</dbReference>
<evidence type="ECO:0000313" key="3">
    <source>
        <dbReference type="Proteomes" id="UP000001568"/>
    </source>
</evidence>
<feature type="compositionally biased region" description="Basic and acidic residues" evidence="1">
    <location>
        <begin position="30"/>
        <end position="43"/>
    </location>
</feature>
<evidence type="ECO:0000313" key="2">
    <source>
        <dbReference type="EMBL" id="ABO97486.1"/>
    </source>
</evidence>
<dbReference type="OMA" id="DACESSH"/>
<dbReference type="Gene3D" id="3.30.40.10">
    <property type="entry name" value="Zinc/RING finger domain, C3HC4 (zinc finger)"/>
    <property type="match status" value="1"/>
</dbReference>
<dbReference type="EMBL" id="CP000588">
    <property type="protein sequence ID" value="ABO97486.1"/>
    <property type="molecule type" value="Genomic_DNA"/>
</dbReference>
<dbReference type="InterPro" id="IPR011990">
    <property type="entry name" value="TPR-like_helical_dom_sf"/>
</dbReference>